<dbReference type="AlphaFoldDB" id="A0A7D5GS65"/>
<evidence type="ECO:0000313" key="2">
    <source>
        <dbReference type="EMBL" id="QLG48486.1"/>
    </source>
</evidence>
<sequence length="67" mass="6916">MTADDADGSGGSTDVDGSGGSADVDGSSDRSVGGPRCPHCEAPMFKRHCKYVCPQHGVIIDCSDPFR</sequence>
<proteinExistence type="predicted"/>
<dbReference type="RefSeq" id="WP_179260225.1">
    <property type="nucleotide sequence ID" value="NZ_CP058601.1"/>
</dbReference>
<dbReference type="Proteomes" id="UP000509241">
    <property type="component" value="Chromosome"/>
</dbReference>
<protein>
    <recommendedName>
        <fullName evidence="4">Small CPxCG-related zinc finger protein</fullName>
    </recommendedName>
</protein>
<dbReference type="GeneID" id="56032888"/>
<evidence type="ECO:0000256" key="1">
    <source>
        <dbReference type="SAM" id="MobiDB-lite"/>
    </source>
</evidence>
<evidence type="ECO:0000313" key="3">
    <source>
        <dbReference type="Proteomes" id="UP000509241"/>
    </source>
</evidence>
<reference evidence="2 3" key="1">
    <citation type="submission" date="2020-07" db="EMBL/GenBank/DDBJ databases">
        <authorList>
            <person name="Cui H."/>
        </authorList>
    </citation>
    <scope>NUCLEOTIDE SEQUENCE [LARGE SCALE GENOMIC DNA]</scope>
    <source>
        <strain evidence="2 3">YPL8</strain>
    </source>
</reference>
<dbReference type="NCBIfam" id="NF041914">
    <property type="entry name" value="HVO_2523"/>
    <property type="match status" value="1"/>
</dbReference>
<dbReference type="InterPro" id="IPR049701">
    <property type="entry name" value="HVO_2523-like"/>
</dbReference>
<name>A0A7D5GS65_9EURY</name>
<accession>A0A7D5GS65</accession>
<organism evidence="2 3">
    <name type="scientific">Natrinema halophilum</name>
    <dbReference type="NCBI Taxonomy" id="1699371"/>
    <lineage>
        <taxon>Archaea</taxon>
        <taxon>Methanobacteriati</taxon>
        <taxon>Methanobacteriota</taxon>
        <taxon>Stenosarchaea group</taxon>
        <taxon>Halobacteria</taxon>
        <taxon>Halobacteriales</taxon>
        <taxon>Natrialbaceae</taxon>
        <taxon>Natrinema</taxon>
    </lineage>
</organism>
<dbReference type="OrthoDB" id="185717at2157"/>
<evidence type="ECO:0008006" key="4">
    <source>
        <dbReference type="Google" id="ProtNLM"/>
    </source>
</evidence>
<dbReference type="EMBL" id="CP058601">
    <property type="protein sequence ID" value="QLG48486.1"/>
    <property type="molecule type" value="Genomic_DNA"/>
</dbReference>
<keyword evidence="3" id="KW-1185">Reference proteome</keyword>
<feature type="compositionally biased region" description="Low complexity" evidence="1">
    <location>
        <begin position="12"/>
        <end position="34"/>
    </location>
</feature>
<feature type="region of interest" description="Disordered" evidence="1">
    <location>
        <begin position="1"/>
        <end position="35"/>
    </location>
</feature>
<gene>
    <name evidence="2" type="ORF">HYG82_06315</name>
</gene>
<dbReference type="KEGG" id="haly:HYG82_06315"/>